<keyword evidence="7 11" id="KW-0862">Zinc</keyword>
<evidence type="ECO:0000256" key="4">
    <source>
        <dbReference type="ARBA" id="ARBA00022490"/>
    </source>
</evidence>
<evidence type="ECO:0000256" key="3">
    <source>
        <dbReference type="ARBA" id="ARBA00011738"/>
    </source>
</evidence>
<comment type="subcellular location">
    <subcellularLocation>
        <location evidence="1">Cytoplasm</location>
    </subcellularLocation>
</comment>
<comment type="subunit">
    <text evidence="3">Homodimer.</text>
</comment>
<sequence>MSSLSERPRRRSTAKQRAVLEVLQEQENFRSAQQLYLDVRQKRQLRIGLTSVYRILRTLADDRIAETQRAEDGEILYRLRTGTGHRHYLVCRRCGAAVGFTPVEVEEHTYSLSRLHDYTDVTHYVDLYGICPLCRAAPGSERPAGRPHPATLHSEDRRVP</sequence>
<dbReference type="InterPro" id="IPR002481">
    <property type="entry name" value="FUR"/>
</dbReference>
<feature type="binding site" evidence="12">
    <location>
        <position position="123"/>
    </location>
    <ligand>
        <name>Fe cation</name>
        <dbReference type="ChEBI" id="CHEBI:24875"/>
    </ligand>
</feature>
<protein>
    <submittedName>
        <fullName evidence="14">Ferric uptake regulation protein</fullName>
    </submittedName>
</protein>
<proteinExistence type="inferred from homology"/>
<dbReference type="InterPro" id="IPR043135">
    <property type="entry name" value="Fur_C"/>
</dbReference>
<feature type="binding site" evidence="11">
    <location>
        <position position="91"/>
    </location>
    <ligand>
        <name>Zn(2+)</name>
        <dbReference type="ChEBI" id="CHEBI:29105"/>
    </ligand>
</feature>
<name>A0A0U0W1U1_MYCBE</name>
<evidence type="ECO:0000256" key="12">
    <source>
        <dbReference type="PIRSR" id="PIRSR602481-2"/>
    </source>
</evidence>
<comment type="cofactor">
    <cofactor evidence="12">
        <name>Mn(2+)</name>
        <dbReference type="ChEBI" id="CHEBI:29035"/>
    </cofactor>
    <cofactor evidence="12">
        <name>Fe(2+)</name>
        <dbReference type="ChEBI" id="CHEBI:29033"/>
    </cofactor>
    <text evidence="12">Binds 1 Mn(2+) or Fe(2+) ion per subunit.</text>
</comment>
<evidence type="ECO:0000256" key="13">
    <source>
        <dbReference type="SAM" id="MobiDB-lite"/>
    </source>
</evidence>
<dbReference type="GO" id="GO:0045892">
    <property type="term" value="P:negative regulation of DNA-templated transcription"/>
    <property type="evidence" value="ECO:0007669"/>
    <property type="project" value="TreeGrafter"/>
</dbReference>
<dbReference type="SUPFAM" id="SSF46785">
    <property type="entry name" value="Winged helix' DNA-binding domain"/>
    <property type="match status" value="1"/>
</dbReference>
<evidence type="ECO:0000256" key="8">
    <source>
        <dbReference type="ARBA" id="ARBA00023015"/>
    </source>
</evidence>
<comment type="similarity">
    <text evidence="2">Belongs to the Fur family.</text>
</comment>
<evidence type="ECO:0000256" key="11">
    <source>
        <dbReference type="PIRSR" id="PIRSR602481-1"/>
    </source>
</evidence>
<feature type="binding site" evidence="11">
    <location>
        <position position="131"/>
    </location>
    <ligand>
        <name>Zn(2+)</name>
        <dbReference type="ChEBI" id="CHEBI:29105"/>
    </ligand>
</feature>
<dbReference type="Gene3D" id="3.30.1490.190">
    <property type="match status" value="1"/>
</dbReference>
<keyword evidence="10" id="KW-0804">Transcription</keyword>
<dbReference type="Pfam" id="PF01475">
    <property type="entry name" value="FUR"/>
    <property type="match status" value="1"/>
</dbReference>
<keyword evidence="5" id="KW-0678">Repressor</keyword>
<dbReference type="CDD" id="cd07153">
    <property type="entry name" value="Fur_like"/>
    <property type="match status" value="1"/>
</dbReference>
<evidence type="ECO:0000256" key="5">
    <source>
        <dbReference type="ARBA" id="ARBA00022491"/>
    </source>
</evidence>
<feature type="binding site" evidence="12">
    <location>
        <position position="106"/>
    </location>
    <ligand>
        <name>Fe cation</name>
        <dbReference type="ChEBI" id="CHEBI:24875"/>
    </ligand>
</feature>
<evidence type="ECO:0000256" key="7">
    <source>
        <dbReference type="ARBA" id="ARBA00022833"/>
    </source>
</evidence>
<dbReference type="Proteomes" id="UP000198875">
    <property type="component" value="Unassembled WGS sequence"/>
</dbReference>
<evidence type="ECO:0000256" key="1">
    <source>
        <dbReference type="ARBA" id="ARBA00004496"/>
    </source>
</evidence>
<dbReference type="GO" id="GO:0008270">
    <property type="term" value="F:zinc ion binding"/>
    <property type="evidence" value="ECO:0007669"/>
    <property type="project" value="TreeGrafter"/>
</dbReference>
<evidence type="ECO:0000256" key="10">
    <source>
        <dbReference type="ARBA" id="ARBA00023163"/>
    </source>
</evidence>
<evidence type="ECO:0000256" key="6">
    <source>
        <dbReference type="ARBA" id="ARBA00022723"/>
    </source>
</evidence>
<feature type="binding site" evidence="11">
    <location>
        <position position="94"/>
    </location>
    <ligand>
        <name>Zn(2+)</name>
        <dbReference type="ChEBI" id="CHEBI:29105"/>
    </ligand>
</feature>
<dbReference type="InterPro" id="IPR036390">
    <property type="entry name" value="WH_DNA-bd_sf"/>
</dbReference>
<evidence type="ECO:0000256" key="2">
    <source>
        <dbReference type="ARBA" id="ARBA00007957"/>
    </source>
</evidence>
<dbReference type="GO" id="GO:0000976">
    <property type="term" value="F:transcription cis-regulatory region binding"/>
    <property type="evidence" value="ECO:0007669"/>
    <property type="project" value="TreeGrafter"/>
</dbReference>
<keyword evidence="12" id="KW-0408">Iron</keyword>
<dbReference type="OrthoDB" id="8659436at2"/>
<dbReference type="EMBL" id="CSTD01000001">
    <property type="protein sequence ID" value="CPR01300.1"/>
    <property type="molecule type" value="Genomic_DNA"/>
</dbReference>
<gene>
    <name evidence="14" type="ORF">BN971_00073</name>
</gene>
<feature type="region of interest" description="Disordered" evidence="13">
    <location>
        <begin position="139"/>
        <end position="160"/>
    </location>
</feature>
<dbReference type="AlphaFoldDB" id="A0A0U0W1U1"/>
<dbReference type="GO" id="GO:0005829">
    <property type="term" value="C:cytosol"/>
    <property type="evidence" value="ECO:0007669"/>
    <property type="project" value="TreeGrafter"/>
</dbReference>
<dbReference type="InterPro" id="IPR036388">
    <property type="entry name" value="WH-like_DNA-bd_sf"/>
</dbReference>
<evidence type="ECO:0000256" key="9">
    <source>
        <dbReference type="ARBA" id="ARBA00023125"/>
    </source>
</evidence>
<dbReference type="GO" id="GO:0003700">
    <property type="term" value="F:DNA-binding transcription factor activity"/>
    <property type="evidence" value="ECO:0007669"/>
    <property type="project" value="InterPro"/>
</dbReference>
<keyword evidence="8" id="KW-0805">Transcription regulation</keyword>
<evidence type="ECO:0000313" key="14">
    <source>
        <dbReference type="EMBL" id="CPR01300.1"/>
    </source>
</evidence>
<comment type="cofactor">
    <cofactor evidence="11">
        <name>Zn(2+)</name>
        <dbReference type="ChEBI" id="CHEBI:29105"/>
    </cofactor>
    <text evidence="11">Binds 1 zinc ion per subunit.</text>
</comment>
<keyword evidence="9" id="KW-0238">DNA-binding</keyword>
<dbReference type="Gene3D" id="1.10.10.10">
    <property type="entry name" value="Winged helix-like DNA-binding domain superfamily/Winged helix DNA-binding domain"/>
    <property type="match status" value="1"/>
</dbReference>
<organism evidence="14 15">
    <name type="scientific">Mycobacterium bohemicum DSM 44277</name>
    <dbReference type="NCBI Taxonomy" id="1236609"/>
    <lineage>
        <taxon>Bacteria</taxon>
        <taxon>Bacillati</taxon>
        <taxon>Actinomycetota</taxon>
        <taxon>Actinomycetes</taxon>
        <taxon>Mycobacteriales</taxon>
        <taxon>Mycobacteriaceae</taxon>
        <taxon>Mycobacterium</taxon>
    </lineage>
</organism>
<dbReference type="GO" id="GO:1900376">
    <property type="term" value="P:regulation of secondary metabolite biosynthetic process"/>
    <property type="evidence" value="ECO:0007669"/>
    <property type="project" value="TreeGrafter"/>
</dbReference>
<accession>A0A0U0W1U1</accession>
<reference evidence="14 15" key="1">
    <citation type="submission" date="2015-03" db="EMBL/GenBank/DDBJ databases">
        <authorList>
            <person name="Murphy D."/>
        </authorList>
    </citation>
    <scope>NUCLEOTIDE SEQUENCE [LARGE SCALE GENOMIC DNA]</scope>
    <source>
        <strain evidence="14 15">DSM 44277</strain>
    </source>
</reference>
<keyword evidence="4" id="KW-0963">Cytoplasm</keyword>
<dbReference type="PANTHER" id="PTHR33202:SF2">
    <property type="entry name" value="FERRIC UPTAKE REGULATION PROTEIN"/>
    <property type="match status" value="1"/>
</dbReference>
<feature type="binding site" evidence="11">
    <location>
        <position position="134"/>
    </location>
    <ligand>
        <name>Zn(2+)</name>
        <dbReference type="ChEBI" id="CHEBI:29105"/>
    </ligand>
</feature>
<dbReference type="PANTHER" id="PTHR33202">
    <property type="entry name" value="ZINC UPTAKE REGULATION PROTEIN"/>
    <property type="match status" value="1"/>
</dbReference>
<keyword evidence="6 11" id="KW-0479">Metal-binding</keyword>
<evidence type="ECO:0000313" key="15">
    <source>
        <dbReference type="Proteomes" id="UP000198875"/>
    </source>
</evidence>